<evidence type="ECO:0000313" key="2">
    <source>
        <dbReference type="Proteomes" id="UP000564378"/>
    </source>
</evidence>
<sequence length="258" mass="28181">MEILFRSAAMLGLALAILTQPTETHAPELTVDDVLARHVDAIGGAAAVDAVRNIRIWPQVVEPDFTIEGDYRATRDGRMRVDIYADGERVFSEGIDALGGWQQGGEGAAITEASETATAALDHGIAFNIFGLHDLAARGGEASFDGRATVDGIAYYVVRVVLADGFTRYFYINPESWLIERHRETSALHPDLDAEERPAETIESDFQRHCGVLRAMRTRKIDLETGEEIQRTQARAVVCNADPGTLAIGRSDFVSPPE</sequence>
<dbReference type="Proteomes" id="UP000564378">
    <property type="component" value="Unassembled WGS sequence"/>
</dbReference>
<evidence type="ECO:0000313" key="1">
    <source>
        <dbReference type="EMBL" id="MBC2776150.1"/>
    </source>
</evidence>
<organism evidence="1 2">
    <name type="scientific">Parasphingopyxis marina</name>
    <dbReference type="NCBI Taxonomy" id="2761622"/>
    <lineage>
        <taxon>Bacteria</taxon>
        <taxon>Pseudomonadati</taxon>
        <taxon>Pseudomonadota</taxon>
        <taxon>Alphaproteobacteria</taxon>
        <taxon>Sphingomonadales</taxon>
        <taxon>Sphingomonadaceae</taxon>
        <taxon>Parasphingopyxis</taxon>
    </lineage>
</organism>
<protein>
    <recommendedName>
        <fullName evidence="3">Lipoprotein</fullName>
    </recommendedName>
</protein>
<dbReference type="EMBL" id="JACJVJ010000001">
    <property type="protein sequence ID" value="MBC2776150.1"/>
    <property type="molecule type" value="Genomic_DNA"/>
</dbReference>
<dbReference type="AlphaFoldDB" id="A0A842HW29"/>
<evidence type="ECO:0008006" key="3">
    <source>
        <dbReference type="Google" id="ProtNLM"/>
    </source>
</evidence>
<gene>
    <name evidence="1" type="ORF">H6P80_00820</name>
</gene>
<comment type="caution">
    <text evidence="1">The sequence shown here is derived from an EMBL/GenBank/DDBJ whole genome shotgun (WGS) entry which is preliminary data.</text>
</comment>
<accession>A0A842HW29</accession>
<reference evidence="1 2" key="1">
    <citation type="submission" date="2020-08" db="EMBL/GenBank/DDBJ databases">
        <title>Draft genome sequence of Parasphingopyxis sp. GrpM-11.</title>
        <authorList>
            <person name="Oh J."/>
            <person name="Roh D.-H."/>
        </authorList>
    </citation>
    <scope>NUCLEOTIDE SEQUENCE [LARGE SCALE GENOMIC DNA]</scope>
    <source>
        <strain evidence="1 2">GrpM-11</strain>
    </source>
</reference>
<keyword evidence="2" id="KW-1185">Reference proteome</keyword>
<name>A0A842HW29_9SPHN</name>
<dbReference type="RefSeq" id="WP_185799461.1">
    <property type="nucleotide sequence ID" value="NZ_JACJVJ010000001.1"/>
</dbReference>
<proteinExistence type="predicted"/>